<name>A0A6N2TQG3_9ACTO</name>
<protein>
    <submittedName>
        <fullName evidence="1">Uncharacterized protein</fullName>
    </submittedName>
</protein>
<accession>A0A6N2TQG3</accession>
<gene>
    <name evidence="1" type="ORF">AOLFYP35_01488</name>
</gene>
<sequence length="45" mass="5016">MSLEAGEVGGSSLPDNFDELPVAQQIELLRQLDQRLRSELEGRMS</sequence>
<organism evidence="1">
    <name type="scientific">Schaalia odontolytica</name>
    <dbReference type="NCBI Taxonomy" id="1660"/>
    <lineage>
        <taxon>Bacteria</taxon>
        <taxon>Bacillati</taxon>
        <taxon>Actinomycetota</taxon>
        <taxon>Actinomycetes</taxon>
        <taxon>Actinomycetales</taxon>
        <taxon>Actinomycetaceae</taxon>
        <taxon>Schaalia</taxon>
    </lineage>
</organism>
<evidence type="ECO:0000313" key="1">
    <source>
        <dbReference type="EMBL" id="VYT08114.1"/>
    </source>
</evidence>
<proteinExistence type="predicted"/>
<dbReference type="EMBL" id="CACRSM010000002">
    <property type="protein sequence ID" value="VYT08114.1"/>
    <property type="molecule type" value="Genomic_DNA"/>
</dbReference>
<reference evidence="1" key="1">
    <citation type="submission" date="2019-11" db="EMBL/GenBank/DDBJ databases">
        <authorList>
            <person name="Feng L."/>
        </authorList>
    </citation>
    <scope>NUCLEOTIDE SEQUENCE</scope>
    <source>
        <strain evidence="1">AodontolyticusLFYP35</strain>
    </source>
</reference>
<dbReference type="AlphaFoldDB" id="A0A6N2TQG3"/>